<dbReference type="InterPro" id="IPR027268">
    <property type="entry name" value="Peptidase_M4/M1_CTD_sf"/>
</dbReference>
<protein>
    <recommendedName>
        <fullName evidence="4">M61 glycyl aminopeptidase</fullName>
    </recommendedName>
</protein>
<dbReference type="OrthoDB" id="6382779at2"/>
<accession>A0A1G8ANT5</accession>
<keyword evidence="1" id="KW-0732">Signal</keyword>
<dbReference type="AlphaFoldDB" id="A0A1G8ANT5"/>
<dbReference type="EMBL" id="FNCO01000005">
    <property type="protein sequence ID" value="SDH22549.1"/>
    <property type="molecule type" value="Genomic_DNA"/>
</dbReference>
<name>A0A1G8ANT5_9PSED</name>
<dbReference type="STRING" id="89065.SAMN05216605_105116"/>
<feature type="signal peptide" evidence="1">
    <location>
        <begin position="1"/>
        <end position="20"/>
    </location>
</feature>
<reference evidence="3" key="1">
    <citation type="submission" date="2016-10" db="EMBL/GenBank/DDBJ databases">
        <authorList>
            <person name="Varghese N."/>
            <person name="Submissions S."/>
        </authorList>
    </citation>
    <scope>NUCLEOTIDE SEQUENCE [LARGE SCALE GENOMIC DNA]</scope>
    <source>
        <strain evidence="3">ATCC 700689</strain>
    </source>
</reference>
<evidence type="ECO:0000313" key="3">
    <source>
        <dbReference type="Proteomes" id="UP000182894"/>
    </source>
</evidence>
<proteinExistence type="predicted"/>
<keyword evidence="3" id="KW-1185">Reference proteome</keyword>
<dbReference type="Proteomes" id="UP000182894">
    <property type="component" value="Unassembled WGS sequence"/>
</dbReference>
<evidence type="ECO:0000256" key="1">
    <source>
        <dbReference type="SAM" id="SignalP"/>
    </source>
</evidence>
<dbReference type="Gene3D" id="1.10.390.10">
    <property type="entry name" value="Neutral Protease Domain 2"/>
    <property type="match status" value="1"/>
</dbReference>
<dbReference type="RefSeq" id="WP_074752639.1">
    <property type="nucleotide sequence ID" value="NZ_FNCO01000005.1"/>
</dbReference>
<evidence type="ECO:0000313" key="2">
    <source>
        <dbReference type="EMBL" id="SDH22549.1"/>
    </source>
</evidence>
<gene>
    <name evidence="2" type="ORF">SAMN05216605_105116</name>
</gene>
<evidence type="ECO:0008006" key="4">
    <source>
        <dbReference type="Google" id="ProtNLM"/>
    </source>
</evidence>
<organism evidence="2 3">
    <name type="scientific">Pseudomonas abietaniphila</name>
    <dbReference type="NCBI Taxonomy" id="89065"/>
    <lineage>
        <taxon>Bacteria</taxon>
        <taxon>Pseudomonadati</taxon>
        <taxon>Pseudomonadota</taxon>
        <taxon>Gammaproteobacteria</taxon>
        <taxon>Pseudomonadales</taxon>
        <taxon>Pseudomonadaceae</taxon>
        <taxon>Pseudomonas</taxon>
    </lineage>
</organism>
<feature type="chain" id="PRO_5010325056" description="M61 glycyl aminopeptidase" evidence="1">
    <location>
        <begin position="21"/>
        <end position="415"/>
    </location>
</feature>
<sequence>MRYQLPLCAVLLLFGLPAWAAKKVDLDYHVTLLPQSDQAEVRVTLEQGTAVRSLDFDLGDHGYFSDFNADGQWTTAPGPNSGRLRGVWKPAAGKATLTYRVHVSRPAASPSMEKPRYDSRMTADWALFRGEDLVPGARLDQQEGVRLQARLTFDLPTGWKHIETSWPRIGKNRFRIDNVSRLFDRPTGWMLAGNLINRRARLGDTEVTVSSPKGQGMRRMETLTLMTFVWPKLQAVFARTPGKLLVVGVADSMARNASAGHDSVFLNSNRPLISESGVSPLVRELVQVFGRVKARDRSDWIPEGLAEYYAVELLRRAGGMSEDRYQDWQSILTRISRKVSTLRADPVDPAMTARAVLLLIALDQEIRQRTDDQKSLDDVAQGLMRMGPVSTQDFVQVAAGVMGQPSKVLSSSLLE</sequence>